<dbReference type="EMBL" id="CAKXAJ010026025">
    <property type="protein sequence ID" value="CAH2251550.1"/>
    <property type="molecule type" value="Genomic_DNA"/>
</dbReference>
<reference evidence="3" key="1">
    <citation type="submission" date="2022-03" db="EMBL/GenBank/DDBJ databases">
        <authorList>
            <person name="Lindestad O."/>
        </authorList>
    </citation>
    <scope>NUCLEOTIDE SEQUENCE</scope>
</reference>
<dbReference type="InterPro" id="IPR041658">
    <property type="entry name" value="AAA_lid_11"/>
</dbReference>
<feature type="domain" description="Dynein heavy chain AAA lid" evidence="1">
    <location>
        <begin position="9"/>
        <end position="84"/>
    </location>
</feature>
<gene>
    <name evidence="3" type="primary">jg9763</name>
    <name evidence="3" type="ORF">PAEG_LOCUS22236</name>
</gene>
<dbReference type="PANTHER" id="PTHR22878">
    <property type="entry name" value="DYNEIN HEAVY CHAIN 6, AXONEMAL-LIKE-RELATED"/>
    <property type="match status" value="1"/>
</dbReference>
<accession>A0A8S4SEF7</accession>
<dbReference type="AlphaFoldDB" id="A0A8S4SEF7"/>
<dbReference type="InterPro" id="IPR026983">
    <property type="entry name" value="DHC"/>
</dbReference>
<organism evidence="3 4">
    <name type="scientific">Pararge aegeria aegeria</name>
    <dbReference type="NCBI Taxonomy" id="348720"/>
    <lineage>
        <taxon>Eukaryota</taxon>
        <taxon>Metazoa</taxon>
        <taxon>Ecdysozoa</taxon>
        <taxon>Arthropoda</taxon>
        <taxon>Hexapoda</taxon>
        <taxon>Insecta</taxon>
        <taxon>Pterygota</taxon>
        <taxon>Neoptera</taxon>
        <taxon>Endopterygota</taxon>
        <taxon>Lepidoptera</taxon>
        <taxon>Glossata</taxon>
        <taxon>Ditrysia</taxon>
        <taxon>Papilionoidea</taxon>
        <taxon>Nymphalidae</taxon>
        <taxon>Satyrinae</taxon>
        <taxon>Satyrini</taxon>
        <taxon>Parargina</taxon>
        <taxon>Pararge</taxon>
    </lineage>
</organism>
<evidence type="ECO:0000313" key="3">
    <source>
        <dbReference type="EMBL" id="CAH2251550.1"/>
    </source>
</evidence>
<feature type="non-terminal residue" evidence="3">
    <location>
        <position position="186"/>
    </location>
</feature>
<feature type="domain" description="Dynein heavy chain C-terminal" evidence="2">
    <location>
        <begin position="91"/>
        <end position="186"/>
    </location>
</feature>
<dbReference type="GO" id="GO:0007018">
    <property type="term" value="P:microtubule-based movement"/>
    <property type="evidence" value="ECO:0007669"/>
    <property type="project" value="InterPro"/>
</dbReference>
<evidence type="ECO:0000259" key="1">
    <source>
        <dbReference type="Pfam" id="PF18198"/>
    </source>
</evidence>
<dbReference type="OrthoDB" id="447173at2759"/>
<dbReference type="GO" id="GO:0051959">
    <property type="term" value="F:dynein light intermediate chain binding"/>
    <property type="evidence" value="ECO:0007669"/>
    <property type="project" value="InterPro"/>
</dbReference>
<proteinExistence type="predicted"/>
<name>A0A8S4SEF7_9NEOP</name>
<dbReference type="PANTHER" id="PTHR22878:SF68">
    <property type="entry name" value="DYNEIN HEAVY CHAIN 6, AXONEMAL-LIKE"/>
    <property type="match status" value="1"/>
</dbReference>
<dbReference type="Pfam" id="PF18198">
    <property type="entry name" value="AAA_lid_11"/>
    <property type="match status" value="1"/>
</dbReference>
<keyword evidence="4" id="KW-1185">Reference proteome</keyword>
<dbReference type="Gene3D" id="1.20.1270.280">
    <property type="match status" value="1"/>
</dbReference>
<sequence>MIKDLLPSGQITYGGRVTDMWDQRCLTTILKQFFSPPTLEDTYTYSSSGVYYCPRLDKLAAVRDYCDTLPVIEDPEVFGMHENANIAFENKETSTLIRTIVDVQPRSGGGGGGDTPDQIVWRICDQTRATIAKSVDKSLINPELMVPDDMGQLHSLSTVLLHETDRFNTLLGLIHSSLNELQKAIK</sequence>
<dbReference type="InterPro" id="IPR042219">
    <property type="entry name" value="AAA_lid_11_sf"/>
</dbReference>
<comment type="caution">
    <text evidence="3">The sequence shown here is derived from an EMBL/GenBank/DDBJ whole genome shotgun (WGS) entry which is preliminary data.</text>
</comment>
<dbReference type="InterPro" id="IPR041228">
    <property type="entry name" value="Dynein_C"/>
</dbReference>
<dbReference type="GO" id="GO:0030286">
    <property type="term" value="C:dynein complex"/>
    <property type="evidence" value="ECO:0007669"/>
    <property type="project" value="InterPro"/>
</dbReference>
<evidence type="ECO:0000259" key="2">
    <source>
        <dbReference type="Pfam" id="PF18199"/>
    </source>
</evidence>
<dbReference type="GO" id="GO:0045505">
    <property type="term" value="F:dynein intermediate chain binding"/>
    <property type="evidence" value="ECO:0007669"/>
    <property type="project" value="InterPro"/>
</dbReference>
<dbReference type="Pfam" id="PF18199">
    <property type="entry name" value="Dynein_C"/>
    <property type="match status" value="1"/>
</dbReference>
<evidence type="ECO:0000313" key="4">
    <source>
        <dbReference type="Proteomes" id="UP000838756"/>
    </source>
</evidence>
<dbReference type="Proteomes" id="UP000838756">
    <property type="component" value="Unassembled WGS sequence"/>
</dbReference>
<dbReference type="Gene3D" id="1.10.8.720">
    <property type="entry name" value="Region D6 of dynein motor"/>
    <property type="match status" value="1"/>
</dbReference>
<protein>
    <submittedName>
        <fullName evidence="3">Jg9763 protein</fullName>
    </submittedName>
</protein>